<keyword evidence="2" id="KW-1185">Reference proteome</keyword>
<accession>E9G5Y7</accession>
<dbReference type="HOGENOM" id="CLU_1837085_0_0_1"/>
<evidence type="ECO:0000313" key="1">
    <source>
        <dbReference type="EMBL" id="EFX85089.1"/>
    </source>
</evidence>
<organism evidence="1 2">
    <name type="scientific">Daphnia pulex</name>
    <name type="common">Water flea</name>
    <dbReference type="NCBI Taxonomy" id="6669"/>
    <lineage>
        <taxon>Eukaryota</taxon>
        <taxon>Metazoa</taxon>
        <taxon>Ecdysozoa</taxon>
        <taxon>Arthropoda</taxon>
        <taxon>Crustacea</taxon>
        <taxon>Branchiopoda</taxon>
        <taxon>Diplostraca</taxon>
        <taxon>Cladocera</taxon>
        <taxon>Anomopoda</taxon>
        <taxon>Daphniidae</taxon>
        <taxon>Daphnia</taxon>
    </lineage>
</organism>
<name>E9G5Y7_DAPPU</name>
<dbReference type="KEGG" id="dpx:DAPPUDRAFT_222755"/>
<dbReference type="AlphaFoldDB" id="E9G5Y7"/>
<evidence type="ECO:0000313" key="2">
    <source>
        <dbReference type="Proteomes" id="UP000000305"/>
    </source>
</evidence>
<sequence length="140" mass="16105">MIKHHFHLLPCYCELLTEKLHTPAVTRQSPQDYAQMVKTVRDVARHRGVKIAWNLSTTKHYHERNEKAAARRVARVSSEFSHSGHFVPRRSQQRWVAALLVVMFLTMKIKSQMVKGVTKTDGTIVCSMRLKCNPEVAVLL</sequence>
<dbReference type="EMBL" id="GL732533">
    <property type="protein sequence ID" value="EFX85089.1"/>
    <property type="molecule type" value="Genomic_DNA"/>
</dbReference>
<dbReference type="Proteomes" id="UP000000305">
    <property type="component" value="Unassembled WGS sequence"/>
</dbReference>
<protein>
    <submittedName>
        <fullName evidence="1">Uncharacterized protein</fullName>
    </submittedName>
</protein>
<proteinExistence type="predicted"/>
<reference evidence="1 2" key="1">
    <citation type="journal article" date="2011" name="Science">
        <title>The ecoresponsive genome of Daphnia pulex.</title>
        <authorList>
            <person name="Colbourne J.K."/>
            <person name="Pfrender M.E."/>
            <person name="Gilbert D."/>
            <person name="Thomas W.K."/>
            <person name="Tucker A."/>
            <person name="Oakley T.H."/>
            <person name="Tokishita S."/>
            <person name="Aerts A."/>
            <person name="Arnold G.J."/>
            <person name="Basu M.K."/>
            <person name="Bauer D.J."/>
            <person name="Caceres C.E."/>
            <person name="Carmel L."/>
            <person name="Casola C."/>
            <person name="Choi J.H."/>
            <person name="Detter J.C."/>
            <person name="Dong Q."/>
            <person name="Dusheyko S."/>
            <person name="Eads B.D."/>
            <person name="Frohlich T."/>
            <person name="Geiler-Samerotte K.A."/>
            <person name="Gerlach D."/>
            <person name="Hatcher P."/>
            <person name="Jogdeo S."/>
            <person name="Krijgsveld J."/>
            <person name="Kriventseva E.V."/>
            <person name="Kultz D."/>
            <person name="Laforsch C."/>
            <person name="Lindquist E."/>
            <person name="Lopez J."/>
            <person name="Manak J.R."/>
            <person name="Muller J."/>
            <person name="Pangilinan J."/>
            <person name="Patwardhan R.P."/>
            <person name="Pitluck S."/>
            <person name="Pritham E.J."/>
            <person name="Rechtsteiner A."/>
            <person name="Rho M."/>
            <person name="Rogozin I.B."/>
            <person name="Sakarya O."/>
            <person name="Salamov A."/>
            <person name="Schaack S."/>
            <person name="Shapiro H."/>
            <person name="Shiga Y."/>
            <person name="Skalitzky C."/>
            <person name="Smith Z."/>
            <person name="Souvorov A."/>
            <person name="Sung W."/>
            <person name="Tang Z."/>
            <person name="Tsuchiya D."/>
            <person name="Tu H."/>
            <person name="Vos H."/>
            <person name="Wang M."/>
            <person name="Wolf Y.I."/>
            <person name="Yamagata H."/>
            <person name="Yamada T."/>
            <person name="Ye Y."/>
            <person name="Shaw J.R."/>
            <person name="Andrews J."/>
            <person name="Crease T.J."/>
            <person name="Tang H."/>
            <person name="Lucas S.M."/>
            <person name="Robertson H.M."/>
            <person name="Bork P."/>
            <person name="Koonin E.V."/>
            <person name="Zdobnov E.M."/>
            <person name="Grigoriev I.V."/>
            <person name="Lynch M."/>
            <person name="Boore J.L."/>
        </authorList>
    </citation>
    <scope>NUCLEOTIDE SEQUENCE [LARGE SCALE GENOMIC DNA]</scope>
</reference>
<gene>
    <name evidence="1" type="ORF">DAPPUDRAFT_222755</name>
</gene>
<dbReference type="InParanoid" id="E9G5Y7"/>